<feature type="compositionally biased region" description="Basic and acidic residues" evidence="1">
    <location>
        <begin position="223"/>
        <end position="233"/>
    </location>
</feature>
<dbReference type="Proteomes" id="UP000799424">
    <property type="component" value="Unassembled WGS sequence"/>
</dbReference>
<evidence type="ECO:0000256" key="1">
    <source>
        <dbReference type="SAM" id="MobiDB-lite"/>
    </source>
</evidence>
<evidence type="ECO:0000313" key="3">
    <source>
        <dbReference type="Proteomes" id="UP000799424"/>
    </source>
</evidence>
<proteinExistence type="predicted"/>
<feature type="region of interest" description="Disordered" evidence="1">
    <location>
        <begin position="207"/>
        <end position="233"/>
    </location>
</feature>
<dbReference type="OrthoDB" id="3693506at2759"/>
<evidence type="ECO:0000313" key="2">
    <source>
        <dbReference type="EMBL" id="KAF2826553.1"/>
    </source>
</evidence>
<dbReference type="EMBL" id="MU006226">
    <property type="protein sequence ID" value="KAF2826553.1"/>
    <property type="molecule type" value="Genomic_DNA"/>
</dbReference>
<organism evidence="2 3">
    <name type="scientific">Ophiobolus disseminans</name>
    <dbReference type="NCBI Taxonomy" id="1469910"/>
    <lineage>
        <taxon>Eukaryota</taxon>
        <taxon>Fungi</taxon>
        <taxon>Dikarya</taxon>
        <taxon>Ascomycota</taxon>
        <taxon>Pezizomycotina</taxon>
        <taxon>Dothideomycetes</taxon>
        <taxon>Pleosporomycetidae</taxon>
        <taxon>Pleosporales</taxon>
        <taxon>Pleosporineae</taxon>
        <taxon>Phaeosphaeriaceae</taxon>
        <taxon>Ophiobolus</taxon>
    </lineage>
</organism>
<reference evidence="2" key="1">
    <citation type="journal article" date="2020" name="Stud. Mycol.">
        <title>101 Dothideomycetes genomes: a test case for predicting lifestyles and emergence of pathogens.</title>
        <authorList>
            <person name="Haridas S."/>
            <person name="Albert R."/>
            <person name="Binder M."/>
            <person name="Bloem J."/>
            <person name="Labutti K."/>
            <person name="Salamov A."/>
            <person name="Andreopoulos B."/>
            <person name="Baker S."/>
            <person name="Barry K."/>
            <person name="Bills G."/>
            <person name="Bluhm B."/>
            <person name="Cannon C."/>
            <person name="Castanera R."/>
            <person name="Culley D."/>
            <person name="Daum C."/>
            <person name="Ezra D."/>
            <person name="Gonzalez J."/>
            <person name="Henrissat B."/>
            <person name="Kuo A."/>
            <person name="Liang C."/>
            <person name="Lipzen A."/>
            <person name="Lutzoni F."/>
            <person name="Magnuson J."/>
            <person name="Mondo S."/>
            <person name="Nolan M."/>
            <person name="Ohm R."/>
            <person name="Pangilinan J."/>
            <person name="Park H.-J."/>
            <person name="Ramirez L."/>
            <person name="Alfaro M."/>
            <person name="Sun H."/>
            <person name="Tritt A."/>
            <person name="Yoshinaga Y."/>
            <person name="Zwiers L.-H."/>
            <person name="Turgeon B."/>
            <person name="Goodwin S."/>
            <person name="Spatafora J."/>
            <person name="Crous P."/>
            <person name="Grigoriev I."/>
        </authorList>
    </citation>
    <scope>NUCLEOTIDE SEQUENCE</scope>
    <source>
        <strain evidence="2">CBS 113818</strain>
    </source>
</reference>
<dbReference type="AlphaFoldDB" id="A0A6A7A0C0"/>
<sequence length="233" mass="25520">MRQHDTTTTATKPERLPPDLEAARKTRINSELIEVFKRSCPVDTTPSIQGIGLYTHVAPPAPPPAPPPLFPHMHCTQKSANPVFLQIGGPARISKEVSVLEAPVSEEMKRGWKAVQEAMDTEMEHVGTTELDIGSLNERYGASHGNANSRLLPQPQPQYQQIMNHLQDIAMMGMRNTPGRVNQQFNGRTPSVGDGLNLDVAIGGVEAETRDDTSGAWAGNDYEAARDPRLRGR</sequence>
<gene>
    <name evidence="2" type="ORF">CC86DRAFT_370511</name>
</gene>
<accession>A0A6A7A0C0</accession>
<protein>
    <submittedName>
        <fullName evidence="2">Uncharacterized protein</fullName>
    </submittedName>
</protein>
<keyword evidence="3" id="KW-1185">Reference proteome</keyword>
<name>A0A6A7A0C0_9PLEO</name>